<dbReference type="PROSITE" id="PS50853">
    <property type="entry name" value="FN3"/>
    <property type="match status" value="1"/>
</dbReference>
<organism evidence="2 3">
    <name type="scientific">Candidatus Cryptobacteroides intestinavium</name>
    <dbReference type="NCBI Taxonomy" id="2840766"/>
    <lineage>
        <taxon>Bacteria</taxon>
        <taxon>Pseudomonadati</taxon>
        <taxon>Bacteroidota</taxon>
        <taxon>Bacteroidia</taxon>
        <taxon>Bacteroidales</taxon>
        <taxon>Candidatus Cryptobacteroides</taxon>
    </lineage>
</organism>
<reference evidence="2" key="1">
    <citation type="submission" date="2020-10" db="EMBL/GenBank/DDBJ databases">
        <authorList>
            <person name="Gilroy R."/>
        </authorList>
    </citation>
    <scope>NUCLEOTIDE SEQUENCE</scope>
    <source>
        <strain evidence="2">B1-20833</strain>
    </source>
</reference>
<dbReference type="Gene3D" id="3.40.630.40">
    <property type="entry name" value="Zn-dependent exopeptidases"/>
    <property type="match status" value="1"/>
</dbReference>
<dbReference type="CDD" id="cd00063">
    <property type="entry name" value="FN3"/>
    <property type="match status" value="1"/>
</dbReference>
<comment type="caution">
    <text evidence="2">The sequence shown here is derived from an EMBL/GenBank/DDBJ whole genome shotgun (WGS) entry which is preliminary data.</text>
</comment>
<gene>
    <name evidence="2" type="ORF">IAC06_03630</name>
</gene>
<dbReference type="Proteomes" id="UP000823661">
    <property type="component" value="Unassembled WGS sequence"/>
</dbReference>
<proteinExistence type="predicted"/>
<name>A0A9D9EY09_9BACT</name>
<dbReference type="InterPro" id="IPR013783">
    <property type="entry name" value="Ig-like_fold"/>
</dbReference>
<dbReference type="InterPro" id="IPR036116">
    <property type="entry name" value="FN3_sf"/>
</dbReference>
<evidence type="ECO:0000313" key="2">
    <source>
        <dbReference type="EMBL" id="MBO8451959.1"/>
    </source>
</evidence>
<sequence length="1034" mass="114149">MKTFRSISLVLAICIGVLEMKAQSRIVKDFTPVCDSVSVLLSDRTGVEGKLRLRNIMKRGNSLDFYFTVSLSDFPWRESDYRWFRTTLHSLFPDRYRGYTLGEIYSKREKAAALVVRELGYDGNPVHTRHRKADPRGHTVPLVTRYDRPFYTEGLSGRHIALWPSHGRYYDQNSGRWIWQRPVLFTSVEDMLSTGFVLPYLVPMLENAGAYVMLPRERDTSHIEIIIDNDHTSGGRGTGTYTESGKWEDAGTGFADTAAVYTGLANPFTAGTARKAQCGKAARAVWTPDIPERGRYAVYISYKTLENSSCCADYTVHHLGGETRFLVNQKAGGGTWIYLGTFEFDKGRQGYVELLSTAPDGQKPAKGSVVSADAVKIGGGMGNIARNISGDNGSLPETSGMPRYAEAARYWLQWAGMDSTVFSHNNLKDDYRDDLFSRGDWVDFMSGGSAINPKKEGRRIPVDLTFAFHSDAGIAQNDSIVGTLTIYTRTNIRADRLPDGENRLTAREFADIVQSQVANDLKACIDTSWNRRQIWDRAYRESRTPPCPTILLENFSHQNFSDMRCAMDPSFRFILSRAIYKGMLKYLSNRYGCPYTVQPLPVHSMSAVITDSCTVDISWLPREDRLEPTAMADRYMLYTRVDDGGFDNGREADIWTSPDGRVHTFIKIRPGHIYSYMVTAVNGGGESFPSEILSAGIPDNGSGLDSLFIVVNNFTRVSAPAWFDTPDIAGFNSSADAGMPYISDISYTGDMYEFRRSSGFRSNVNPGFGASSGEHSGRPVPGNTFDYTYTHGKAIFASGYPFCSASSAAFAADSTLYGAAGCRYAGGERRFFAADIICGEQVTTLTGKTGTAEKYRVFPAALQNAIRTFTSRGGNILVSGSHIGTDIWDSIFPVETDSTFRAESIDFAEDVLGYTWVTGHASRTGVINFTDSPFQEAAKGSPSGTGMSREALPADWTVGSRTDIYRVVSPDGISPSNRHSYIISEYGDSRIPCGVCYPSPAGYKAVSFGFPLEAVAPGDGTDMIIDTTIKFFRQ</sequence>
<keyword evidence="2" id="KW-0456">Lyase</keyword>
<accession>A0A9D9EY09</accession>
<dbReference type="InterPro" id="IPR003961">
    <property type="entry name" value="FN3_dom"/>
</dbReference>
<dbReference type="InterPro" id="IPR033803">
    <property type="entry name" value="CBD-like_Golvesin-Xly"/>
</dbReference>
<dbReference type="Pfam" id="PF25275">
    <property type="entry name" value="Golvesin_C"/>
    <property type="match status" value="1"/>
</dbReference>
<evidence type="ECO:0000313" key="3">
    <source>
        <dbReference type="Proteomes" id="UP000823661"/>
    </source>
</evidence>
<dbReference type="SUPFAM" id="SSF49265">
    <property type="entry name" value="Fibronectin type III"/>
    <property type="match status" value="1"/>
</dbReference>
<protein>
    <submittedName>
        <fullName evidence="2">Xanthan lyase</fullName>
    </submittedName>
</protein>
<dbReference type="Gene3D" id="2.60.40.10">
    <property type="entry name" value="Immunoglobulins"/>
    <property type="match status" value="1"/>
</dbReference>
<dbReference type="AlphaFoldDB" id="A0A9D9EY09"/>
<feature type="domain" description="Fibronectin type-III" evidence="1">
    <location>
        <begin position="598"/>
        <end position="700"/>
    </location>
</feature>
<dbReference type="GO" id="GO:0016829">
    <property type="term" value="F:lyase activity"/>
    <property type="evidence" value="ECO:0007669"/>
    <property type="project" value="UniProtKB-KW"/>
</dbReference>
<dbReference type="SUPFAM" id="SSF53187">
    <property type="entry name" value="Zn-dependent exopeptidases"/>
    <property type="match status" value="1"/>
</dbReference>
<reference evidence="2" key="2">
    <citation type="journal article" date="2021" name="PeerJ">
        <title>Extensive microbial diversity within the chicken gut microbiome revealed by metagenomics and culture.</title>
        <authorList>
            <person name="Gilroy R."/>
            <person name="Ravi A."/>
            <person name="Getino M."/>
            <person name="Pursley I."/>
            <person name="Horton D.L."/>
            <person name="Alikhan N.F."/>
            <person name="Baker D."/>
            <person name="Gharbi K."/>
            <person name="Hall N."/>
            <person name="Watson M."/>
            <person name="Adriaenssens E.M."/>
            <person name="Foster-Nyarko E."/>
            <person name="Jarju S."/>
            <person name="Secka A."/>
            <person name="Antonio M."/>
            <person name="Oren A."/>
            <person name="Chaudhuri R.R."/>
            <person name="La Ragione R."/>
            <person name="Hildebrand F."/>
            <person name="Pallen M.J."/>
        </authorList>
    </citation>
    <scope>NUCLEOTIDE SEQUENCE</scope>
    <source>
        <strain evidence="2">B1-20833</strain>
    </source>
</reference>
<evidence type="ECO:0000259" key="1">
    <source>
        <dbReference type="PROSITE" id="PS50853"/>
    </source>
</evidence>
<dbReference type="EMBL" id="JADIMI010000034">
    <property type="protein sequence ID" value="MBO8451959.1"/>
    <property type="molecule type" value="Genomic_DNA"/>
</dbReference>